<name>H8FY02_MAGML</name>
<keyword evidence="2" id="KW-1185">Reference proteome</keyword>
<proteinExistence type="predicted"/>
<dbReference type="STRING" id="1150626.PHAMO_80031"/>
<organism evidence="1 2">
    <name type="scientific">Magnetospirillum molischianum DSM 120</name>
    <dbReference type="NCBI Taxonomy" id="1150626"/>
    <lineage>
        <taxon>Bacteria</taxon>
        <taxon>Pseudomonadati</taxon>
        <taxon>Pseudomonadota</taxon>
        <taxon>Alphaproteobacteria</taxon>
        <taxon>Rhodospirillales</taxon>
        <taxon>Rhodospirillaceae</taxon>
        <taxon>Magnetospirillum</taxon>
    </lineage>
</organism>
<dbReference type="EMBL" id="CAHP01000060">
    <property type="protein sequence ID" value="CCG43240.1"/>
    <property type="molecule type" value="Genomic_DNA"/>
</dbReference>
<dbReference type="Proteomes" id="UP000004169">
    <property type="component" value="Unassembled WGS sequence"/>
</dbReference>
<sequence>MAMNDLTWLDRRIAEQAAYYGLAVERFIKTSSDLAEAQEIAEATGEFAFDLPPAQPQVSP</sequence>
<accession>H8FY02</accession>
<reference evidence="1 2" key="1">
    <citation type="journal article" date="2012" name="J. Bacteriol.">
        <title>Draft Genome Sequence of the Purple Photosynthetic Bacterium Phaeospirillum molischianum DSM120, a Particularly Versatile Bacterium.</title>
        <authorList>
            <person name="Duquesne K."/>
            <person name="Prima V."/>
            <person name="Ji B."/>
            <person name="Rouy Z."/>
            <person name="Medigue C."/>
            <person name="Talla E."/>
            <person name="Sturgis J.N."/>
        </authorList>
    </citation>
    <scope>NUCLEOTIDE SEQUENCE [LARGE SCALE GENOMIC DNA]</scope>
    <source>
        <strain evidence="2">DSM120</strain>
    </source>
</reference>
<gene>
    <name evidence="1" type="ORF">PHAMO_80031</name>
</gene>
<evidence type="ECO:0000313" key="2">
    <source>
        <dbReference type="Proteomes" id="UP000004169"/>
    </source>
</evidence>
<dbReference type="RefSeq" id="WP_002731290.1">
    <property type="nucleotide sequence ID" value="NZ_CAHP01000060.1"/>
</dbReference>
<evidence type="ECO:0000313" key="1">
    <source>
        <dbReference type="EMBL" id="CCG43240.1"/>
    </source>
</evidence>
<comment type="caution">
    <text evidence="1">The sequence shown here is derived from an EMBL/GenBank/DDBJ whole genome shotgun (WGS) entry which is preliminary data.</text>
</comment>
<dbReference type="AlphaFoldDB" id="H8FY02"/>
<protein>
    <submittedName>
        <fullName evidence="1">Uncharacterized protein</fullName>
    </submittedName>
</protein>